<gene>
    <name evidence="6" type="ORF">ACFOMP_18570</name>
</gene>
<keyword evidence="1" id="KW-0805">Transcription regulation</keyword>
<sequence>MNNVFRAFDSTDSDPALVRLRAAGITAPGIMEPAEQDPRLQRESSRRPGNAQAQKPPAPAPTVAGAAGRFRPAPAALPRGRPGDGLRLIPLSGFHWGGATRGLTAPAAPRDRGDHVLIRPGSGMVTVQFPRHNHLVSAGRLAFIPAGTAFSLKPPADVAGQALLIPPDWFRDQPLPRGFRCGLPAPEDAGLLDPAILALAEGAARHPGGDAATRHQLGLIAVALSRLQDRPGPSRQAEDDMAGARSLAERFLDLAGRELERSQTLAEMARRLGCTQAHLDRACRQSRGRGALDLLYDLRLQSATEALRDSARPIPEIAEELGYAGLGHFMRAFQAATGRTPEAYRALMRNARGGGGPDHG</sequence>
<organism evidence="6 7">
    <name type="scientific">Paracoccus simplex</name>
    <dbReference type="NCBI Taxonomy" id="2086346"/>
    <lineage>
        <taxon>Bacteria</taxon>
        <taxon>Pseudomonadati</taxon>
        <taxon>Pseudomonadota</taxon>
        <taxon>Alphaproteobacteria</taxon>
        <taxon>Rhodobacterales</taxon>
        <taxon>Paracoccaceae</taxon>
        <taxon>Paracoccus</taxon>
    </lineage>
</organism>
<evidence type="ECO:0000256" key="4">
    <source>
        <dbReference type="SAM" id="MobiDB-lite"/>
    </source>
</evidence>
<dbReference type="EMBL" id="JBHRXE010000062">
    <property type="protein sequence ID" value="MFC3571459.1"/>
    <property type="molecule type" value="Genomic_DNA"/>
</dbReference>
<dbReference type="PROSITE" id="PS01124">
    <property type="entry name" value="HTH_ARAC_FAMILY_2"/>
    <property type="match status" value="1"/>
</dbReference>
<feature type="compositionally biased region" description="Basic and acidic residues" evidence="4">
    <location>
        <begin position="36"/>
        <end position="46"/>
    </location>
</feature>
<evidence type="ECO:0000259" key="5">
    <source>
        <dbReference type="PROSITE" id="PS01124"/>
    </source>
</evidence>
<feature type="region of interest" description="Disordered" evidence="4">
    <location>
        <begin position="28"/>
        <end position="66"/>
    </location>
</feature>
<comment type="caution">
    <text evidence="6">The sequence shown here is derived from an EMBL/GenBank/DDBJ whole genome shotgun (WGS) entry which is preliminary data.</text>
</comment>
<proteinExistence type="predicted"/>
<dbReference type="Proteomes" id="UP001595596">
    <property type="component" value="Unassembled WGS sequence"/>
</dbReference>
<dbReference type="InterPro" id="IPR018060">
    <property type="entry name" value="HTH_AraC"/>
</dbReference>
<feature type="domain" description="HTH araC/xylS-type" evidence="5">
    <location>
        <begin position="249"/>
        <end position="347"/>
    </location>
</feature>
<dbReference type="SUPFAM" id="SSF51182">
    <property type="entry name" value="RmlC-like cupins"/>
    <property type="match status" value="1"/>
</dbReference>
<dbReference type="Gene3D" id="1.10.10.60">
    <property type="entry name" value="Homeodomain-like"/>
    <property type="match status" value="1"/>
</dbReference>
<feature type="compositionally biased region" description="Low complexity" evidence="4">
    <location>
        <begin position="51"/>
        <end position="66"/>
    </location>
</feature>
<evidence type="ECO:0000313" key="7">
    <source>
        <dbReference type="Proteomes" id="UP001595596"/>
    </source>
</evidence>
<dbReference type="PROSITE" id="PS00041">
    <property type="entry name" value="HTH_ARAC_FAMILY_1"/>
    <property type="match status" value="1"/>
</dbReference>
<reference evidence="7" key="1">
    <citation type="journal article" date="2019" name="Int. J. Syst. Evol. Microbiol.">
        <title>The Global Catalogue of Microorganisms (GCM) 10K type strain sequencing project: providing services to taxonomists for standard genome sequencing and annotation.</title>
        <authorList>
            <consortium name="The Broad Institute Genomics Platform"/>
            <consortium name="The Broad Institute Genome Sequencing Center for Infectious Disease"/>
            <person name="Wu L."/>
            <person name="Ma J."/>
        </authorList>
    </citation>
    <scope>NUCLEOTIDE SEQUENCE [LARGE SCALE GENOMIC DNA]</scope>
    <source>
        <strain evidence="7">VKM B-3226</strain>
    </source>
</reference>
<dbReference type="SUPFAM" id="SSF46689">
    <property type="entry name" value="Homeodomain-like"/>
    <property type="match status" value="1"/>
</dbReference>
<evidence type="ECO:0000256" key="2">
    <source>
        <dbReference type="ARBA" id="ARBA00023125"/>
    </source>
</evidence>
<dbReference type="InterPro" id="IPR011051">
    <property type="entry name" value="RmlC_Cupin_sf"/>
</dbReference>
<evidence type="ECO:0000256" key="1">
    <source>
        <dbReference type="ARBA" id="ARBA00023015"/>
    </source>
</evidence>
<dbReference type="PANTHER" id="PTHR11019:SF159">
    <property type="entry name" value="TRANSCRIPTIONAL REGULATOR-RELATED"/>
    <property type="match status" value="1"/>
</dbReference>
<dbReference type="InterPro" id="IPR009057">
    <property type="entry name" value="Homeodomain-like_sf"/>
</dbReference>
<protein>
    <submittedName>
        <fullName evidence="6">Helix-turn-helix domain-containing protein</fullName>
    </submittedName>
</protein>
<dbReference type="PANTHER" id="PTHR11019">
    <property type="entry name" value="HTH-TYPE TRANSCRIPTIONAL REGULATOR NIMR"/>
    <property type="match status" value="1"/>
</dbReference>
<name>A0ABV7S6S2_9RHOB</name>
<evidence type="ECO:0000256" key="3">
    <source>
        <dbReference type="ARBA" id="ARBA00023163"/>
    </source>
</evidence>
<dbReference type="InterPro" id="IPR018062">
    <property type="entry name" value="HTH_AraC-typ_CS"/>
</dbReference>
<accession>A0ABV7S6S2</accession>
<dbReference type="RefSeq" id="WP_379033335.1">
    <property type="nucleotide sequence ID" value="NZ_JBHRXE010000062.1"/>
</dbReference>
<keyword evidence="3" id="KW-0804">Transcription</keyword>
<keyword evidence="2" id="KW-0238">DNA-binding</keyword>
<keyword evidence="7" id="KW-1185">Reference proteome</keyword>
<dbReference type="Pfam" id="PF12833">
    <property type="entry name" value="HTH_18"/>
    <property type="match status" value="1"/>
</dbReference>
<dbReference type="SMART" id="SM00342">
    <property type="entry name" value="HTH_ARAC"/>
    <property type="match status" value="1"/>
</dbReference>
<evidence type="ECO:0000313" key="6">
    <source>
        <dbReference type="EMBL" id="MFC3571459.1"/>
    </source>
</evidence>